<keyword evidence="8 11" id="KW-0472">Membrane</keyword>
<accession>A0A4Y1QTB5</accession>
<keyword evidence="4 11" id="KW-0812">Transmembrane</keyword>
<evidence type="ECO:0000256" key="7">
    <source>
        <dbReference type="ARBA" id="ARBA00023065"/>
    </source>
</evidence>
<comment type="similarity">
    <text evidence="2">Belongs to the CSC1 (TC 1.A.17) family.</text>
</comment>
<feature type="domain" description="CSC1/OSCA1-like 7TM region" evidence="12">
    <location>
        <begin position="445"/>
        <end position="710"/>
    </location>
</feature>
<dbReference type="InterPro" id="IPR027815">
    <property type="entry name" value="CSC1/OSCA1-like_cyt"/>
</dbReference>
<evidence type="ECO:0000256" key="11">
    <source>
        <dbReference type="SAM" id="Phobius"/>
    </source>
</evidence>
<feature type="compositionally biased region" description="Basic and acidic residues" evidence="10">
    <location>
        <begin position="823"/>
        <end position="832"/>
    </location>
</feature>
<dbReference type="GO" id="GO:0005227">
    <property type="term" value="F:calcium-activated cation channel activity"/>
    <property type="evidence" value="ECO:0007669"/>
    <property type="project" value="InterPro"/>
</dbReference>
<feature type="transmembrane region" description="Helical" evidence="11">
    <location>
        <begin position="690"/>
        <end position="711"/>
    </location>
</feature>
<dbReference type="AlphaFoldDB" id="A0A4Y1QTB5"/>
<keyword evidence="9" id="KW-0407">Ion channel</keyword>
<feature type="region of interest" description="Disordered" evidence="10">
    <location>
        <begin position="784"/>
        <end position="832"/>
    </location>
</feature>
<name>A0A4Y1QTB5_PRUDU</name>
<evidence type="ECO:0000256" key="8">
    <source>
        <dbReference type="ARBA" id="ARBA00023136"/>
    </source>
</evidence>
<feature type="transmembrane region" description="Helical" evidence="11">
    <location>
        <begin position="386"/>
        <end position="404"/>
    </location>
</feature>
<evidence type="ECO:0000259" key="14">
    <source>
        <dbReference type="Pfam" id="PF14703"/>
    </source>
</evidence>
<keyword evidence="6 11" id="KW-1133">Transmembrane helix</keyword>
<evidence type="ECO:0000256" key="5">
    <source>
        <dbReference type="ARBA" id="ARBA00022837"/>
    </source>
</evidence>
<keyword evidence="5" id="KW-0106">Calcium</keyword>
<feature type="domain" description="CSC1/OSCA1-like N-terminal transmembrane" evidence="13">
    <location>
        <begin position="73"/>
        <end position="224"/>
    </location>
</feature>
<evidence type="ECO:0000259" key="12">
    <source>
        <dbReference type="Pfam" id="PF02714"/>
    </source>
</evidence>
<sequence length="832" mass="93421">MDLSVKSKRKRGNGNGHGLQALIRLSLCNSARLDQLEFELLGLVQIGRKIAAAECSAYGVIGMSRCTEMNLAALLTSAGINIAVCVILFSLYSILRKQPSNVNVYFGRRISIATRRSDPFCLDRFVPSASWLLKAWRTKEEDLLAVGGLDSVVFIRMVVFSLRIFSIAAVVCVFIVLPVNYHGQKMHHQHIPLQSLEALDPLSRIEYKTITKMRLAHITASSSNPSYFTVVVRAIPWSAEESYSDSVRKFFTKYHSSSYLSHQMVYRSGKIQKLMSDAGKVCKILKDASVDQTRKPDLFQCGFCGGASDSFKILSNETESVRGKSSLIDNGVGGRKKVTQALAPINLIALFKGSDANIPLKNIVFVVSVLIIVICSCFILDVPYTVGHIVCAAAFVFFKTRYAAVVTSQVLQSSNPMLWVTDMAPEPNDVYWSNLWIPYGQLWIRKIATLLAAIAFMLVFLIPVTFVQGLTQLEFLQQAFPFLRGLLKKKIISQLVTGYLPSVVLILAFYSVPPVMMLFSTAEGCISRSGRKKSACFKVLYFTIWNVFFVNIFTGSLIRQLSVFASVKDIPAQLANAVPAQAKFFMTYVLSSGWASLACELMQIYPLLCNYFRRFILLKDGYNDTLTFPYHTEIPRVLLFGFVGFTCSILVPLILPFLLVYFVLAYLIYRNQILNVYIPKYESGGQFWPMMHNTVIVSLILMQIIALGVFGLRKSPIASGFTIPLLIFTLLFNEYCRQRFHPIFRNHVSEILMEMDKKDEQSGRMEEVYKQLHSAYCQSPVTPDDSFNSGHVNHDEDGDSVQDPENVNPGKEPSQVNPTWDVTFDRAESSQK</sequence>
<evidence type="ECO:0000256" key="2">
    <source>
        <dbReference type="ARBA" id="ARBA00007779"/>
    </source>
</evidence>
<feature type="transmembrane region" description="Helical" evidence="11">
    <location>
        <begin position="362"/>
        <end position="380"/>
    </location>
</feature>
<evidence type="ECO:0000259" key="13">
    <source>
        <dbReference type="Pfam" id="PF13967"/>
    </source>
</evidence>
<dbReference type="InterPro" id="IPR032880">
    <property type="entry name" value="CSC1/OSCA1-like_N"/>
</dbReference>
<protein>
    <recommendedName>
        <fullName evidence="16">Early-responsive to dehydration stress protein ERD4</fullName>
    </recommendedName>
</protein>
<dbReference type="GO" id="GO:0005886">
    <property type="term" value="C:plasma membrane"/>
    <property type="evidence" value="ECO:0007669"/>
    <property type="project" value="TreeGrafter"/>
</dbReference>
<keyword evidence="3" id="KW-0813">Transport</keyword>
<feature type="transmembrane region" description="Helical" evidence="11">
    <location>
        <begin position="71"/>
        <end position="95"/>
    </location>
</feature>
<dbReference type="Pfam" id="PF14703">
    <property type="entry name" value="PHM7_cyt"/>
    <property type="match status" value="2"/>
</dbReference>
<evidence type="ECO:0008006" key="16">
    <source>
        <dbReference type="Google" id="ProtNLM"/>
    </source>
</evidence>
<dbReference type="EMBL" id="AP019297">
    <property type="protein sequence ID" value="BBG95123.1"/>
    <property type="molecule type" value="Genomic_DNA"/>
</dbReference>
<dbReference type="Pfam" id="PF02714">
    <property type="entry name" value="RSN1_7TM"/>
    <property type="match status" value="1"/>
</dbReference>
<proteinExistence type="inferred from homology"/>
<comment type="subcellular location">
    <subcellularLocation>
        <location evidence="1">Membrane</location>
        <topology evidence="1">Multi-pass membrane protein</topology>
    </subcellularLocation>
</comment>
<dbReference type="Pfam" id="PF13967">
    <property type="entry name" value="RSN1_TM"/>
    <property type="match status" value="1"/>
</dbReference>
<feature type="domain" description="CSC1/OSCA1-like cytosolic" evidence="14">
    <location>
        <begin position="392"/>
        <end position="434"/>
    </location>
</feature>
<evidence type="ECO:0000256" key="10">
    <source>
        <dbReference type="SAM" id="MobiDB-lite"/>
    </source>
</evidence>
<gene>
    <name evidence="15" type="ORF">Prudu_003589</name>
</gene>
<feature type="transmembrane region" description="Helical" evidence="11">
    <location>
        <begin position="491"/>
        <end position="519"/>
    </location>
</feature>
<evidence type="ECO:0000256" key="6">
    <source>
        <dbReference type="ARBA" id="ARBA00022989"/>
    </source>
</evidence>
<evidence type="ECO:0000256" key="9">
    <source>
        <dbReference type="ARBA" id="ARBA00023303"/>
    </source>
</evidence>
<evidence type="ECO:0000256" key="1">
    <source>
        <dbReference type="ARBA" id="ARBA00004141"/>
    </source>
</evidence>
<evidence type="ECO:0000256" key="4">
    <source>
        <dbReference type="ARBA" id="ARBA00022692"/>
    </source>
</evidence>
<feature type="transmembrane region" description="Helical" evidence="11">
    <location>
        <begin position="447"/>
        <end position="471"/>
    </location>
</feature>
<organism evidence="15">
    <name type="scientific">Prunus dulcis</name>
    <name type="common">Almond</name>
    <name type="synonym">Amygdalus dulcis</name>
    <dbReference type="NCBI Taxonomy" id="3755"/>
    <lineage>
        <taxon>Eukaryota</taxon>
        <taxon>Viridiplantae</taxon>
        <taxon>Streptophyta</taxon>
        <taxon>Embryophyta</taxon>
        <taxon>Tracheophyta</taxon>
        <taxon>Spermatophyta</taxon>
        <taxon>Magnoliopsida</taxon>
        <taxon>eudicotyledons</taxon>
        <taxon>Gunneridae</taxon>
        <taxon>Pentapetalae</taxon>
        <taxon>rosids</taxon>
        <taxon>fabids</taxon>
        <taxon>Rosales</taxon>
        <taxon>Rosaceae</taxon>
        <taxon>Amygdaloideae</taxon>
        <taxon>Amygdaleae</taxon>
        <taxon>Prunus</taxon>
    </lineage>
</organism>
<dbReference type="InterPro" id="IPR045122">
    <property type="entry name" value="Csc1-like"/>
</dbReference>
<reference evidence="15" key="1">
    <citation type="journal article" date="2019" name="Science">
        <title>Mutation of a bHLH transcription factor allowed almond domestication.</title>
        <authorList>
            <person name="Sanchez-Perez R."/>
            <person name="Pavan S."/>
            <person name="Mazzeo R."/>
            <person name="Moldovan C."/>
            <person name="Aiese Cigliano R."/>
            <person name="Del Cueto J."/>
            <person name="Ricciardi F."/>
            <person name="Lotti C."/>
            <person name="Ricciardi L."/>
            <person name="Dicenta F."/>
            <person name="Lopez-Marques R.L."/>
            <person name="Lindberg Moller B."/>
        </authorList>
    </citation>
    <scope>NUCLEOTIDE SEQUENCE</scope>
</reference>
<dbReference type="PANTHER" id="PTHR13018">
    <property type="entry name" value="PROBABLE MEMBRANE PROTEIN DUF221-RELATED"/>
    <property type="match status" value="1"/>
</dbReference>
<evidence type="ECO:0000256" key="3">
    <source>
        <dbReference type="ARBA" id="ARBA00022448"/>
    </source>
</evidence>
<dbReference type="PANTHER" id="PTHR13018:SF117">
    <property type="entry name" value="CSC1-LIKE PROTEIN RXW8"/>
    <property type="match status" value="1"/>
</dbReference>
<feature type="domain" description="CSC1/OSCA1-like cytosolic" evidence="14">
    <location>
        <begin position="228"/>
        <end position="324"/>
    </location>
</feature>
<feature type="transmembrane region" description="Helical" evidence="11">
    <location>
        <begin position="153"/>
        <end position="177"/>
    </location>
</feature>
<keyword evidence="7" id="KW-0406">Ion transport</keyword>
<feature type="transmembrane region" description="Helical" evidence="11">
    <location>
        <begin position="637"/>
        <end position="669"/>
    </location>
</feature>
<feature type="transmembrane region" description="Helical" evidence="11">
    <location>
        <begin position="539"/>
        <end position="558"/>
    </location>
</feature>
<feature type="transmembrane region" description="Helical" evidence="11">
    <location>
        <begin position="717"/>
        <end position="736"/>
    </location>
</feature>
<evidence type="ECO:0000313" key="15">
    <source>
        <dbReference type="EMBL" id="BBG95123.1"/>
    </source>
</evidence>
<dbReference type="InterPro" id="IPR003864">
    <property type="entry name" value="CSC1/OSCA1-like_7TM"/>
</dbReference>